<accession>A0A392LWY3</accession>
<sequence length="72" mass="8092">RSLFPTLDSERTVLTRRTIGSNELESIGIDWNALGKLDGPRLRECCNQIGNFGFDGKNMVMIFLGEDEDEEA</sequence>
<keyword evidence="1" id="KW-0808">Transferase</keyword>
<gene>
    <name evidence="1" type="ORF">A2U01_0000226</name>
</gene>
<comment type="caution">
    <text evidence="1">The sequence shown here is derived from an EMBL/GenBank/DDBJ whole genome shotgun (WGS) entry which is preliminary data.</text>
</comment>
<organism evidence="1 2">
    <name type="scientific">Trifolium medium</name>
    <dbReference type="NCBI Taxonomy" id="97028"/>
    <lineage>
        <taxon>Eukaryota</taxon>
        <taxon>Viridiplantae</taxon>
        <taxon>Streptophyta</taxon>
        <taxon>Embryophyta</taxon>
        <taxon>Tracheophyta</taxon>
        <taxon>Spermatophyta</taxon>
        <taxon>Magnoliopsida</taxon>
        <taxon>eudicotyledons</taxon>
        <taxon>Gunneridae</taxon>
        <taxon>Pentapetalae</taxon>
        <taxon>rosids</taxon>
        <taxon>fabids</taxon>
        <taxon>Fabales</taxon>
        <taxon>Fabaceae</taxon>
        <taxon>Papilionoideae</taxon>
        <taxon>50 kb inversion clade</taxon>
        <taxon>NPAAA clade</taxon>
        <taxon>Hologalegina</taxon>
        <taxon>IRL clade</taxon>
        <taxon>Trifolieae</taxon>
        <taxon>Trifolium</taxon>
    </lineage>
</organism>
<reference evidence="1 2" key="1">
    <citation type="journal article" date="2018" name="Front. Plant Sci.">
        <title>Red Clover (Trifolium pratense) and Zigzag Clover (T. medium) - A Picture of Genomic Similarities and Differences.</title>
        <authorList>
            <person name="Dluhosova J."/>
            <person name="Istvanek J."/>
            <person name="Nedelnik J."/>
            <person name="Repkova J."/>
        </authorList>
    </citation>
    <scope>NUCLEOTIDE SEQUENCE [LARGE SCALE GENOMIC DNA]</scope>
    <source>
        <strain evidence="2">cv. 10/8</strain>
        <tissue evidence="1">Leaf</tissue>
    </source>
</reference>
<dbReference type="GO" id="GO:0008168">
    <property type="term" value="F:methyltransferase activity"/>
    <property type="evidence" value="ECO:0007669"/>
    <property type="project" value="UniProtKB-KW"/>
</dbReference>
<keyword evidence="2" id="KW-1185">Reference proteome</keyword>
<dbReference type="EMBL" id="LXQA010000135">
    <property type="protein sequence ID" value="MCH79477.1"/>
    <property type="molecule type" value="Genomic_DNA"/>
</dbReference>
<dbReference type="Proteomes" id="UP000265520">
    <property type="component" value="Unassembled WGS sequence"/>
</dbReference>
<proteinExistence type="predicted"/>
<feature type="non-terminal residue" evidence="1">
    <location>
        <position position="1"/>
    </location>
</feature>
<evidence type="ECO:0000313" key="1">
    <source>
        <dbReference type="EMBL" id="MCH79477.1"/>
    </source>
</evidence>
<keyword evidence="1" id="KW-0489">Methyltransferase</keyword>
<evidence type="ECO:0000313" key="2">
    <source>
        <dbReference type="Proteomes" id="UP000265520"/>
    </source>
</evidence>
<protein>
    <submittedName>
        <fullName evidence="1">Histone-lysine N-methyltransferase ATX2-like</fullName>
    </submittedName>
</protein>
<dbReference type="GO" id="GO:0032259">
    <property type="term" value="P:methylation"/>
    <property type="evidence" value="ECO:0007669"/>
    <property type="project" value="UniProtKB-KW"/>
</dbReference>
<name>A0A392LWY3_9FABA</name>
<dbReference type="AlphaFoldDB" id="A0A392LWY3"/>